<sequence length="222" mass="25009">MDYATRDEADKKALQSVVENNAEGQALYRDLTHDFAHHADVFKKFKSARPPIEQLLNMIPVLKPRSYSIASSPLMHADKIQLCVVLVDWTVESTKELRLGECTGYMRQQKPGATMMCAVRQSAIVLPKDPSKPVIMAGMGTGLAPWRAVTQERVCQNRQGLKVGPCHLFFGARYNAEYLYKDEFESYIKEGVLSMHTAFSREQARRDFLPPVLAAKVRSSES</sequence>
<dbReference type="PRINTS" id="PR00371">
    <property type="entry name" value="FPNCR"/>
</dbReference>
<dbReference type="PANTHER" id="PTHR19384">
    <property type="entry name" value="NITRIC OXIDE SYNTHASE-RELATED"/>
    <property type="match status" value="1"/>
</dbReference>
<keyword evidence="3" id="KW-0274">FAD</keyword>
<comment type="caution">
    <text evidence="7">The sequence shown here is derived from an EMBL/GenBank/DDBJ whole genome shotgun (WGS) entry which is preliminary data.</text>
</comment>
<dbReference type="PANTHER" id="PTHR19384:SF109">
    <property type="entry name" value="SULFITE REDUCTASE [NADPH] FLAVOPROTEIN COMPONENT"/>
    <property type="match status" value="1"/>
</dbReference>
<comment type="cofactor">
    <cofactor evidence="1">
        <name>FAD</name>
        <dbReference type="ChEBI" id="CHEBI:57692"/>
    </cofactor>
</comment>
<dbReference type="InterPro" id="IPR023173">
    <property type="entry name" value="NADPH_Cyt_P450_Rdtase_alpha"/>
</dbReference>
<evidence type="ECO:0000256" key="3">
    <source>
        <dbReference type="ARBA" id="ARBA00022827"/>
    </source>
</evidence>
<evidence type="ECO:0000259" key="5">
    <source>
        <dbReference type="Pfam" id="PF00175"/>
    </source>
</evidence>
<protein>
    <submittedName>
        <fullName evidence="7">Pyruvate dehydrogenase [NADP(+)] (CpPNO) (Pyruvate:NADP(+) oxidoreductase)</fullName>
    </submittedName>
</protein>
<gene>
    <name evidence="7" type="ORF">SCF082_LOCUS46406</name>
</gene>
<evidence type="ECO:0000256" key="1">
    <source>
        <dbReference type="ARBA" id="ARBA00001974"/>
    </source>
</evidence>
<keyword evidence="8" id="KW-1185">Reference proteome</keyword>
<organism evidence="7 8">
    <name type="scientific">Durusdinium trenchii</name>
    <dbReference type="NCBI Taxonomy" id="1381693"/>
    <lineage>
        <taxon>Eukaryota</taxon>
        <taxon>Sar</taxon>
        <taxon>Alveolata</taxon>
        <taxon>Dinophyceae</taxon>
        <taxon>Suessiales</taxon>
        <taxon>Symbiodiniaceae</taxon>
        <taxon>Durusdinium</taxon>
    </lineage>
</organism>
<evidence type="ECO:0000256" key="4">
    <source>
        <dbReference type="ARBA" id="ARBA00023002"/>
    </source>
</evidence>
<dbReference type="InterPro" id="IPR003097">
    <property type="entry name" value="CysJ-like_FAD-binding"/>
</dbReference>
<proteinExistence type="predicted"/>
<reference evidence="7 8" key="1">
    <citation type="submission" date="2024-02" db="EMBL/GenBank/DDBJ databases">
        <authorList>
            <person name="Chen Y."/>
            <person name="Shah S."/>
            <person name="Dougan E. K."/>
            <person name="Thang M."/>
            <person name="Chan C."/>
        </authorList>
    </citation>
    <scope>NUCLEOTIDE SEQUENCE [LARGE SCALE GENOMIC DNA]</scope>
</reference>
<dbReference type="InterPro" id="IPR017938">
    <property type="entry name" value="Riboflavin_synthase-like_b-brl"/>
</dbReference>
<dbReference type="SUPFAM" id="SSF63380">
    <property type="entry name" value="Riboflavin synthase domain-like"/>
    <property type="match status" value="1"/>
</dbReference>
<keyword evidence="2" id="KW-0285">Flavoprotein</keyword>
<evidence type="ECO:0000259" key="6">
    <source>
        <dbReference type="Pfam" id="PF00667"/>
    </source>
</evidence>
<dbReference type="Gene3D" id="1.20.990.10">
    <property type="entry name" value="NADPH-cytochrome p450 Reductase, Chain A, domain 3"/>
    <property type="match status" value="1"/>
</dbReference>
<dbReference type="Proteomes" id="UP001642464">
    <property type="component" value="Unassembled WGS sequence"/>
</dbReference>
<dbReference type="Pfam" id="PF00175">
    <property type="entry name" value="NAD_binding_1"/>
    <property type="match status" value="1"/>
</dbReference>
<dbReference type="InterPro" id="IPR001709">
    <property type="entry name" value="Flavoprot_Pyr_Nucl_cyt_Rdtase"/>
</dbReference>
<keyword evidence="4" id="KW-0560">Oxidoreductase</keyword>
<dbReference type="EMBL" id="CAXAMM010041363">
    <property type="protein sequence ID" value="CAK9099050.1"/>
    <property type="molecule type" value="Genomic_DNA"/>
</dbReference>
<feature type="domain" description="Oxidoreductase FAD/NAD(P)-binding" evidence="5">
    <location>
        <begin position="137"/>
        <end position="205"/>
    </location>
</feature>
<keyword evidence="7" id="KW-0670">Pyruvate</keyword>
<dbReference type="SUPFAM" id="SSF52343">
    <property type="entry name" value="Ferredoxin reductase-like, C-terminal NADP-linked domain"/>
    <property type="match status" value="1"/>
</dbReference>
<evidence type="ECO:0000313" key="8">
    <source>
        <dbReference type="Proteomes" id="UP001642464"/>
    </source>
</evidence>
<evidence type="ECO:0000313" key="7">
    <source>
        <dbReference type="EMBL" id="CAK9099050.1"/>
    </source>
</evidence>
<dbReference type="Pfam" id="PF00667">
    <property type="entry name" value="FAD_binding_1"/>
    <property type="match status" value="1"/>
</dbReference>
<accession>A0ABP0RFW0</accession>
<dbReference type="Gene3D" id="3.40.50.80">
    <property type="entry name" value="Nucleotide-binding domain of ferredoxin-NADP reductase (FNR) module"/>
    <property type="match status" value="1"/>
</dbReference>
<feature type="domain" description="Sulfite reductase [NADPH] flavoprotein alpha-component-like FAD-binding" evidence="6">
    <location>
        <begin position="6"/>
        <end position="105"/>
    </location>
</feature>
<dbReference type="Gene3D" id="2.40.30.10">
    <property type="entry name" value="Translation factors"/>
    <property type="match status" value="1"/>
</dbReference>
<dbReference type="InterPro" id="IPR001433">
    <property type="entry name" value="OxRdtase_FAD/NAD-bd"/>
</dbReference>
<name>A0ABP0RFW0_9DINO</name>
<evidence type="ECO:0000256" key="2">
    <source>
        <dbReference type="ARBA" id="ARBA00022630"/>
    </source>
</evidence>
<dbReference type="InterPro" id="IPR039261">
    <property type="entry name" value="FNR_nucleotide-bd"/>
</dbReference>